<keyword evidence="1" id="KW-0812">Transmembrane</keyword>
<comment type="caution">
    <text evidence="2">The sequence shown here is derived from an EMBL/GenBank/DDBJ whole genome shotgun (WGS) entry which is preliminary data.</text>
</comment>
<dbReference type="RefSeq" id="WP_378537771.1">
    <property type="nucleotide sequence ID" value="NZ_JBHSBH010000015.1"/>
</dbReference>
<evidence type="ECO:0000313" key="2">
    <source>
        <dbReference type="EMBL" id="MFC3999371.1"/>
    </source>
</evidence>
<keyword evidence="1" id="KW-1133">Transmembrane helix</keyword>
<evidence type="ECO:0008006" key="4">
    <source>
        <dbReference type="Google" id="ProtNLM"/>
    </source>
</evidence>
<name>A0ABV8FWW6_9ACTN</name>
<feature type="transmembrane region" description="Helical" evidence="1">
    <location>
        <begin position="138"/>
        <end position="157"/>
    </location>
</feature>
<keyword evidence="3" id="KW-1185">Reference proteome</keyword>
<protein>
    <recommendedName>
        <fullName evidence="4">MFS transporter</fullName>
    </recommendedName>
</protein>
<feature type="transmembrane region" description="Helical" evidence="1">
    <location>
        <begin position="38"/>
        <end position="56"/>
    </location>
</feature>
<sequence>MPVTPEFRLVRAGVFASVCLGVSTTAHRLASQHDLPPVAQLTGFALVFAFAWATAGRERGFGTILGSMLWAQLALHLLFSLLMSAGASHAVVSHAADAGRTAIETVSPSGGSGPGMLLAHLAAALVCAWWLRRGEAAAFALVGLVASLVLPVLLVLYRGSGHPVRPPLRRRPGRGPRNRASSFLRHILVLRGPPLPHTA</sequence>
<proteinExistence type="predicted"/>
<organism evidence="2 3">
    <name type="scientific">Nocardiopsis sediminis</name>
    <dbReference type="NCBI Taxonomy" id="1778267"/>
    <lineage>
        <taxon>Bacteria</taxon>
        <taxon>Bacillati</taxon>
        <taxon>Actinomycetota</taxon>
        <taxon>Actinomycetes</taxon>
        <taxon>Streptosporangiales</taxon>
        <taxon>Nocardiopsidaceae</taxon>
        <taxon>Nocardiopsis</taxon>
    </lineage>
</organism>
<evidence type="ECO:0000256" key="1">
    <source>
        <dbReference type="SAM" id="Phobius"/>
    </source>
</evidence>
<dbReference type="Proteomes" id="UP001595847">
    <property type="component" value="Unassembled WGS sequence"/>
</dbReference>
<gene>
    <name evidence="2" type="ORF">ACFOVU_25900</name>
</gene>
<dbReference type="EMBL" id="JBHSBH010000015">
    <property type="protein sequence ID" value="MFC3999371.1"/>
    <property type="molecule type" value="Genomic_DNA"/>
</dbReference>
<keyword evidence="1" id="KW-0472">Membrane</keyword>
<reference evidence="3" key="1">
    <citation type="journal article" date="2019" name="Int. J. Syst. Evol. Microbiol.">
        <title>The Global Catalogue of Microorganisms (GCM) 10K type strain sequencing project: providing services to taxonomists for standard genome sequencing and annotation.</title>
        <authorList>
            <consortium name="The Broad Institute Genomics Platform"/>
            <consortium name="The Broad Institute Genome Sequencing Center for Infectious Disease"/>
            <person name="Wu L."/>
            <person name="Ma J."/>
        </authorList>
    </citation>
    <scope>NUCLEOTIDE SEQUENCE [LARGE SCALE GENOMIC DNA]</scope>
    <source>
        <strain evidence="3">TBRC 1826</strain>
    </source>
</reference>
<accession>A0ABV8FWW6</accession>
<evidence type="ECO:0000313" key="3">
    <source>
        <dbReference type="Proteomes" id="UP001595847"/>
    </source>
</evidence>
<feature type="transmembrane region" description="Helical" evidence="1">
    <location>
        <begin position="68"/>
        <end position="92"/>
    </location>
</feature>
<feature type="transmembrane region" description="Helical" evidence="1">
    <location>
        <begin position="112"/>
        <end position="131"/>
    </location>
</feature>